<dbReference type="EMBL" id="MTHB01000063">
    <property type="protein sequence ID" value="OXC78386.1"/>
    <property type="molecule type" value="Genomic_DNA"/>
</dbReference>
<dbReference type="RefSeq" id="WP_179258285.1">
    <property type="nucleotide sequence ID" value="NZ_MTHB01000063.1"/>
</dbReference>
<protein>
    <submittedName>
        <fullName evidence="1">Uncharacterized protein</fullName>
    </submittedName>
</protein>
<name>A0A226X4L5_CABSO</name>
<proteinExistence type="predicted"/>
<comment type="caution">
    <text evidence="1">The sequence shown here is derived from an EMBL/GenBank/DDBJ whole genome shotgun (WGS) entry which is preliminary data.</text>
</comment>
<dbReference type="AlphaFoldDB" id="A0A226X4L5"/>
<gene>
    <name evidence="1" type="ORF">BSU04_11610</name>
</gene>
<evidence type="ECO:0000313" key="2">
    <source>
        <dbReference type="Proteomes" id="UP000214720"/>
    </source>
</evidence>
<reference evidence="2" key="1">
    <citation type="submission" date="2017-01" db="EMBL/GenBank/DDBJ databases">
        <title>Genome Analysis of Deinococcus marmoris KOPRI26562.</title>
        <authorList>
            <person name="Kim J.H."/>
            <person name="Oh H.-M."/>
        </authorList>
    </citation>
    <scope>NUCLEOTIDE SEQUENCE [LARGE SCALE GENOMIC DNA]</scope>
    <source>
        <strain evidence="2">PAMC 26633</strain>
    </source>
</reference>
<dbReference type="Proteomes" id="UP000214720">
    <property type="component" value="Unassembled WGS sequence"/>
</dbReference>
<accession>A0A226X4L5</accession>
<sequence>MEGLANILVGLAALAALAIAVLAHDWRDASRDRMLRRRSHASPGALRDWWLRHRH</sequence>
<organism evidence="1 2">
    <name type="scientific">Caballeronia sordidicola</name>
    <name type="common">Burkholderia sordidicola</name>
    <dbReference type="NCBI Taxonomy" id="196367"/>
    <lineage>
        <taxon>Bacteria</taxon>
        <taxon>Pseudomonadati</taxon>
        <taxon>Pseudomonadota</taxon>
        <taxon>Betaproteobacteria</taxon>
        <taxon>Burkholderiales</taxon>
        <taxon>Burkholderiaceae</taxon>
        <taxon>Caballeronia</taxon>
    </lineage>
</organism>
<evidence type="ECO:0000313" key="1">
    <source>
        <dbReference type="EMBL" id="OXC78386.1"/>
    </source>
</evidence>